<evidence type="ECO:0000256" key="3">
    <source>
        <dbReference type="ARBA" id="ARBA00022912"/>
    </source>
</evidence>
<evidence type="ECO:0000259" key="4">
    <source>
        <dbReference type="PROSITE" id="PS50054"/>
    </source>
</evidence>
<evidence type="ECO:0000313" key="7">
    <source>
        <dbReference type="EnsemblMetazoa" id="CapteP104600"/>
    </source>
</evidence>
<dbReference type="SMART" id="SM00195">
    <property type="entry name" value="DSPc"/>
    <property type="match status" value="1"/>
</dbReference>
<keyword evidence="2" id="KW-0378">Hydrolase</keyword>
<evidence type="ECO:0008006" key="9">
    <source>
        <dbReference type="Google" id="ProtNLM"/>
    </source>
</evidence>
<dbReference type="EnsemblMetazoa" id="CapteT104600">
    <property type="protein sequence ID" value="CapteP104600"/>
    <property type="gene ID" value="CapteG104600"/>
</dbReference>
<comment type="similarity">
    <text evidence="1">Belongs to the protein-tyrosine phosphatase family. Non-receptor class dual specificity subfamily.</text>
</comment>
<dbReference type="PROSITE" id="PS50056">
    <property type="entry name" value="TYR_PHOSPHATASE_2"/>
    <property type="match status" value="1"/>
</dbReference>
<gene>
    <name evidence="6" type="ORF">CAPTEDRAFT_104600</name>
</gene>
<dbReference type="Pfam" id="PF00782">
    <property type="entry name" value="DSPc"/>
    <property type="match status" value="1"/>
</dbReference>
<reference evidence="7" key="3">
    <citation type="submission" date="2015-06" db="UniProtKB">
        <authorList>
            <consortium name="EnsemblMetazoa"/>
        </authorList>
    </citation>
    <scope>IDENTIFICATION</scope>
</reference>
<dbReference type="InterPro" id="IPR003595">
    <property type="entry name" value="Tyr_Pase_cat"/>
</dbReference>
<evidence type="ECO:0000313" key="6">
    <source>
        <dbReference type="EMBL" id="ELU11441.1"/>
    </source>
</evidence>
<dbReference type="HOGENOM" id="CLU_027074_3_2_1"/>
<dbReference type="Proteomes" id="UP000014760">
    <property type="component" value="Unassembled WGS sequence"/>
</dbReference>
<dbReference type="EMBL" id="KB296703">
    <property type="protein sequence ID" value="ELU11441.1"/>
    <property type="molecule type" value="Genomic_DNA"/>
</dbReference>
<name>R7V507_CAPTE</name>
<dbReference type="PRINTS" id="PR01908">
    <property type="entry name" value="ADSPHPHTASE"/>
</dbReference>
<dbReference type="EMBL" id="AMQN01000856">
    <property type="status" value="NOT_ANNOTATED_CDS"/>
    <property type="molecule type" value="Genomic_DNA"/>
</dbReference>
<dbReference type="OMA" id="IAQITPC"/>
<feature type="domain" description="Tyrosine specific protein phosphatases" evidence="5">
    <location>
        <begin position="65"/>
        <end position="123"/>
    </location>
</feature>
<dbReference type="PROSITE" id="PS00383">
    <property type="entry name" value="TYR_PHOSPHATASE_1"/>
    <property type="match status" value="1"/>
</dbReference>
<dbReference type="STRING" id="283909.R7V507"/>
<evidence type="ECO:0000259" key="5">
    <source>
        <dbReference type="PROSITE" id="PS50056"/>
    </source>
</evidence>
<dbReference type="InterPro" id="IPR052103">
    <property type="entry name" value="Dual_spec_Phospatases"/>
</dbReference>
<proteinExistence type="inferred from homology"/>
<keyword evidence="3" id="KW-0904">Protein phosphatase</keyword>
<evidence type="ECO:0000256" key="1">
    <source>
        <dbReference type="ARBA" id="ARBA00008601"/>
    </source>
</evidence>
<dbReference type="GO" id="GO:0004721">
    <property type="term" value="F:phosphoprotein phosphatase activity"/>
    <property type="evidence" value="ECO:0007669"/>
    <property type="project" value="UniProtKB-KW"/>
</dbReference>
<organism evidence="6">
    <name type="scientific">Capitella teleta</name>
    <name type="common">Polychaete worm</name>
    <dbReference type="NCBI Taxonomy" id="283909"/>
    <lineage>
        <taxon>Eukaryota</taxon>
        <taxon>Metazoa</taxon>
        <taxon>Spiralia</taxon>
        <taxon>Lophotrochozoa</taxon>
        <taxon>Annelida</taxon>
        <taxon>Polychaeta</taxon>
        <taxon>Sedentaria</taxon>
        <taxon>Scolecida</taxon>
        <taxon>Capitellidae</taxon>
        <taxon>Capitella</taxon>
    </lineage>
</organism>
<dbReference type="PROSITE" id="PS50054">
    <property type="entry name" value="TYR_PHOSPHATASE_DUAL"/>
    <property type="match status" value="1"/>
</dbReference>
<protein>
    <recommendedName>
        <fullName evidence="9">Protein-tyrosine-phosphatase</fullName>
    </recommendedName>
</protein>
<dbReference type="InterPro" id="IPR000387">
    <property type="entry name" value="Tyr_Pase_dom"/>
</dbReference>
<reference evidence="8" key="1">
    <citation type="submission" date="2012-12" db="EMBL/GenBank/DDBJ databases">
        <authorList>
            <person name="Hellsten U."/>
            <person name="Grimwood J."/>
            <person name="Chapman J.A."/>
            <person name="Shapiro H."/>
            <person name="Aerts A."/>
            <person name="Otillar R.P."/>
            <person name="Terry A.Y."/>
            <person name="Boore J.L."/>
            <person name="Simakov O."/>
            <person name="Marletaz F."/>
            <person name="Cho S.-J."/>
            <person name="Edsinger-Gonzales E."/>
            <person name="Havlak P."/>
            <person name="Kuo D.-H."/>
            <person name="Larsson T."/>
            <person name="Lv J."/>
            <person name="Arendt D."/>
            <person name="Savage R."/>
            <person name="Osoegawa K."/>
            <person name="de Jong P."/>
            <person name="Lindberg D.R."/>
            <person name="Seaver E.C."/>
            <person name="Weisblat D.A."/>
            <person name="Putnam N.H."/>
            <person name="Grigoriev I.V."/>
            <person name="Rokhsar D.S."/>
        </authorList>
    </citation>
    <scope>NUCLEOTIDE SEQUENCE</scope>
    <source>
        <strain evidence="8">I ESC-2004</strain>
    </source>
</reference>
<accession>R7V507</accession>
<dbReference type="InterPro" id="IPR020422">
    <property type="entry name" value="TYR_PHOSPHATASE_DUAL_dom"/>
</dbReference>
<dbReference type="InterPro" id="IPR016130">
    <property type="entry name" value="Tyr_Pase_AS"/>
</dbReference>
<dbReference type="GO" id="GO:0005737">
    <property type="term" value="C:cytoplasm"/>
    <property type="evidence" value="ECO:0007669"/>
    <property type="project" value="TreeGrafter"/>
</dbReference>
<reference evidence="6 8" key="2">
    <citation type="journal article" date="2013" name="Nature">
        <title>Insights into bilaterian evolution from three spiralian genomes.</title>
        <authorList>
            <person name="Simakov O."/>
            <person name="Marletaz F."/>
            <person name="Cho S.J."/>
            <person name="Edsinger-Gonzales E."/>
            <person name="Havlak P."/>
            <person name="Hellsten U."/>
            <person name="Kuo D.H."/>
            <person name="Larsson T."/>
            <person name="Lv J."/>
            <person name="Arendt D."/>
            <person name="Savage R."/>
            <person name="Osoegawa K."/>
            <person name="de Jong P."/>
            <person name="Grimwood J."/>
            <person name="Chapman J.A."/>
            <person name="Shapiro H."/>
            <person name="Aerts A."/>
            <person name="Otillar R.P."/>
            <person name="Terry A.Y."/>
            <person name="Boore J.L."/>
            <person name="Grigoriev I.V."/>
            <person name="Lindberg D.R."/>
            <person name="Seaver E.C."/>
            <person name="Weisblat D.A."/>
            <person name="Putnam N.H."/>
            <person name="Rokhsar D.S."/>
        </authorList>
    </citation>
    <scope>NUCLEOTIDE SEQUENCE</scope>
    <source>
        <strain evidence="6 8">I ESC-2004</strain>
    </source>
</reference>
<dbReference type="SUPFAM" id="SSF52799">
    <property type="entry name" value="(Phosphotyrosine protein) phosphatases II"/>
    <property type="match status" value="1"/>
</dbReference>
<keyword evidence="8" id="KW-1185">Reference proteome</keyword>
<dbReference type="Gene3D" id="3.90.190.10">
    <property type="entry name" value="Protein tyrosine phosphatase superfamily"/>
    <property type="match status" value="1"/>
</dbReference>
<dbReference type="OrthoDB" id="285418at2759"/>
<feature type="domain" description="Tyrosine-protein phosphatase" evidence="4">
    <location>
        <begin position="4"/>
        <end position="144"/>
    </location>
</feature>
<evidence type="ECO:0000313" key="8">
    <source>
        <dbReference type="Proteomes" id="UP000014760"/>
    </source>
</evidence>
<sequence length="178" mass="20309">MLSQLCPLTDYLFISGMKALQPDRLRCAGITHIINCTMEVPCVQMPDMQCTQIKVSDTPGARLGVHFDRAADIIRQVQQKGGRVLVHCVAGVSRSATLCIVYLMKYSRMSLRDSYLFVKSKRPIIRPNPGFFKQMIDYEQRLNGRTSVTMISLPVGIIPDVYREQYDNMVFVNPTRRF</sequence>
<dbReference type="CDD" id="cd14514">
    <property type="entry name" value="DUSP14-like"/>
    <property type="match status" value="1"/>
</dbReference>
<dbReference type="AlphaFoldDB" id="R7V507"/>
<dbReference type="InterPro" id="IPR029021">
    <property type="entry name" value="Prot-tyrosine_phosphatase-like"/>
</dbReference>
<dbReference type="PANTHER" id="PTHR45961">
    <property type="entry name" value="IP21249P"/>
    <property type="match status" value="1"/>
</dbReference>
<dbReference type="FunCoup" id="R7V507">
    <property type="interactions" value="10"/>
</dbReference>
<dbReference type="SMART" id="SM00404">
    <property type="entry name" value="PTPc_motif"/>
    <property type="match status" value="1"/>
</dbReference>
<evidence type="ECO:0000256" key="2">
    <source>
        <dbReference type="ARBA" id="ARBA00022801"/>
    </source>
</evidence>
<dbReference type="PANTHER" id="PTHR45961:SF6">
    <property type="entry name" value="IP21249P"/>
    <property type="match status" value="1"/>
</dbReference>
<dbReference type="InterPro" id="IPR000340">
    <property type="entry name" value="Dual-sp_phosphatase_cat-dom"/>
</dbReference>